<evidence type="ECO:0000256" key="3">
    <source>
        <dbReference type="ARBA" id="ARBA00022475"/>
    </source>
</evidence>
<dbReference type="RefSeq" id="WP_133542650.1">
    <property type="nucleotide sequence ID" value="NZ_SNYQ01000001.1"/>
</dbReference>
<proteinExistence type="inferred from homology"/>
<keyword evidence="7 9" id="KW-0811">Translocation</keyword>
<keyword evidence="4 9" id="KW-0812">Transmembrane</keyword>
<dbReference type="Gene3D" id="1.20.5.3310">
    <property type="match status" value="1"/>
</dbReference>
<feature type="region of interest" description="Disordered" evidence="11">
    <location>
        <begin position="143"/>
        <end position="202"/>
    </location>
</feature>
<evidence type="ECO:0000256" key="4">
    <source>
        <dbReference type="ARBA" id="ARBA00022692"/>
    </source>
</evidence>
<organism evidence="12 13">
    <name type="scientific">Mesocricetibacter intestinalis</name>
    <dbReference type="NCBI Taxonomy" id="1521930"/>
    <lineage>
        <taxon>Bacteria</taxon>
        <taxon>Pseudomonadati</taxon>
        <taxon>Pseudomonadota</taxon>
        <taxon>Gammaproteobacteria</taxon>
        <taxon>Pasteurellales</taxon>
        <taxon>Pasteurellaceae</taxon>
        <taxon>Mesocricetibacter</taxon>
    </lineage>
</organism>
<dbReference type="InterPro" id="IPR018448">
    <property type="entry name" value="TatB"/>
</dbReference>
<dbReference type="AlphaFoldDB" id="A0A4R6VBE8"/>
<dbReference type="OrthoDB" id="9816005at2"/>
<evidence type="ECO:0000256" key="10">
    <source>
        <dbReference type="SAM" id="Coils"/>
    </source>
</evidence>
<protein>
    <recommendedName>
        <fullName evidence="9">Sec-independent protein translocase protein TatB</fullName>
    </recommendedName>
</protein>
<feature type="compositionally biased region" description="Low complexity" evidence="11">
    <location>
        <begin position="151"/>
        <end position="169"/>
    </location>
</feature>
<comment type="subunit">
    <text evidence="9">The Tat system comprises two distinct complexes: a TatABC complex, containing multiple copies of TatA, TatB and TatC subunits, and a separate TatA complex, containing only TatA subunits. Substrates initially bind to the TatABC complex, which probably triggers association of the separate TatA complex to form the active translocon.</text>
</comment>
<evidence type="ECO:0000256" key="1">
    <source>
        <dbReference type="ARBA" id="ARBA00004167"/>
    </source>
</evidence>
<evidence type="ECO:0000313" key="12">
    <source>
        <dbReference type="EMBL" id="TDQ59588.1"/>
    </source>
</evidence>
<dbReference type="HAMAP" id="MF_00237">
    <property type="entry name" value="TatB"/>
    <property type="match status" value="1"/>
</dbReference>
<dbReference type="PANTHER" id="PTHR33162">
    <property type="entry name" value="SEC-INDEPENDENT PROTEIN TRANSLOCASE PROTEIN TATA, CHLOROPLASTIC"/>
    <property type="match status" value="1"/>
</dbReference>
<dbReference type="GO" id="GO:0033281">
    <property type="term" value="C:TAT protein transport complex"/>
    <property type="evidence" value="ECO:0007669"/>
    <property type="project" value="UniProtKB-UniRule"/>
</dbReference>
<comment type="function">
    <text evidence="9">Part of the twin-arginine translocation (Tat) system that transports large folded proteins containing a characteristic twin-arginine motif in their signal peptide across membranes. Together with TatC, TatB is part of a receptor directly interacting with Tat signal peptides. TatB may form an oligomeric binding site that transiently accommodates folded Tat precursor proteins before their translocation.</text>
</comment>
<feature type="compositionally biased region" description="Basic and acidic residues" evidence="11">
    <location>
        <begin position="193"/>
        <end position="202"/>
    </location>
</feature>
<gene>
    <name evidence="9" type="primary">tatB</name>
    <name evidence="12" type="ORF">EDC45_0245</name>
</gene>
<dbReference type="GO" id="GO:0043953">
    <property type="term" value="P:protein transport by the Tat complex"/>
    <property type="evidence" value="ECO:0007669"/>
    <property type="project" value="UniProtKB-UniRule"/>
</dbReference>
<reference evidence="12 13" key="1">
    <citation type="submission" date="2019-03" db="EMBL/GenBank/DDBJ databases">
        <title>Genomic Encyclopedia of Type Strains, Phase IV (KMG-IV): sequencing the most valuable type-strain genomes for metagenomic binning, comparative biology and taxonomic classification.</title>
        <authorList>
            <person name="Goeker M."/>
        </authorList>
    </citation>
    <scope>NUCLEOTIDE SEQUENCE [LARGE SCALE GENOMIC DNA]</scope>
    <source>
        <strain evidence="12 13">DSM 28403</strain>
    </source>
</reference>
<sequence>MFDIGFSELILVFIVGLVVLGPQRLPVAVRTVMGWVRTVRGLAANVQNELTQELKLQELQESIKKAENLNLRSLSPDLAKTVDELKASADKMKTDLENKAAQANTTLERQIETLREENAEKNGLNGQASTAPHPEKSILAQETAENKKTAADSSALSEASESETSALDEQLAYYINEYHPGEEGGLQRATSSDAKDGRTETK</sequence>
<keyword evidence="13" id="KW-1185">Reference proteome</keyword>
<keyword evidence="8 9" id="KW-0472">Membrane</keyword>
<evidence type="ECO:0000256" key="8">
    <source>
        <dbReference type="ARBA" id="ARBA00023136"/>
    </source>
</evidence>
<evidence type="ECO:0000256" key="11">
    <source>
        <dbReference type="SAM" id="MobiDB-lite"/>
    </source>
</evidence>
<comment type="similarity">
    <text evidence="9">Belongs to the TatB family.</text>
</comment>
<dbReference type="PANTHER" id="PTHR33162:SF1">
    <property type="entry name" value="SEC-INDEPENDENT PROTEIN TRANSLOCASE PROTEIN TATA, CHLOROPLASTIC"/>
    <property type="match status" value="1"/>
</dbReference>
<keyword evidence="6 9" id="KW-1133">Transmembrane helix</keyword>
<accession>A0A4R6VBE8</accession>
<keyword evidence="5 9" id="KW-0653">Protein transport</keyword>
<dbReference type="Pfam" id="PF02416">
    <property type="entry name" value="TatA_B_E"/>
    <property type="match status" value="1"/>
</dbReference>
<comment type="subcellular location">
    <subcellularLocation>
        <location evidence="9">Cell membrane</location>
        <topology evidence="9">Single-pass membrane protein</topology>
    </subcellularLocation>
    <subcellularLocation>
        <location evidence="1">Membrane</location>
        <topology evidence="1">Single-pass membrane protein</topology>
    </subcellularLocation>
</comment>
<evidence type="ECO:0000256" key="2">
    <source>
        <dbReference type="ARBA" id="ARBA00022448"/>
    </source>
</evidence>
<evidence type="ECO:0000256" key="9">
    <source>
        <dbReference type="HAMAP-Rule" id="MF_00237"/>
    </source>
</evidence>
<dbReference type="PRINTS" id="PR01506">
    <property type="entry name" value="TATBPROTEIN"/>
</dbReference>
<dbReference type="InterPro" id="IPR003369">
    <property type="entry name" value="TatA/B/E"/>
</dbReference>
<keyword evidence="3 9" id="KW-1003">Cell membrane</keyword>
<evidence type="ECO:0000256" key="5">
    <source>
        <dbReference type="ARBA" id="ARBA00022927"/>
    </source>
</evidence>
<dbReference type="EMBL" id="SNYQ01000001">
    <property type="protein sequence ID" value="TDQ59588.1"/>
    <property type="molecule type" value="Genomic_DNA"/>
</dbReference>
<evidence type="ECO:0000256" key="7">
    <source>
        <dbReference type="ARBA" id="ARBA00023010"/>
    </source>
</evidence>
<comment type="caution">
    <text evidence="12">The sequence shown here is derived from an EMBL/GenBank/DDBJ whole genome shotgun (WGS) entry which is preliminary data.</text>
</comment>
<evidence type="ECO:0000313" key="13">
    <source>
        <dbReference type="Proteomes" id="UP000295657"/>
    </source>
</evidence>
<keyword evidence="2 9" id="KW-0813">Transport</keyword>
<feature type="coiled-coil region" evidence="10">
    <location>
        <begin position="49"/>
        <end position="127"/>
    </location>
</feature>
<dbReference type="Proteomes" id="UP000295657">
    <property type="component" value="Unassembled WGS sequence"/>
</dbReference>
<evidence type="ECO:0000256" key="6">
    <source>
        <dbReference type="ARBA" id="ARBA00022989"/>
    </source>
</evidence>
<dbReference type="GO" id="GO:0008320">
    <property type="term" value="F:protein transmembrane transporter activity"/>
    <property type="evidence" value="ECO:0007669"/>
    <property type="project" value="UniProtKB-UniRule"/>
</dbReference>
<keyword evidence="10" id="KW-0175">Coiled coil</keyword>
<name>A0A4R6VBE8_9PAST</name>
<dbReference type="NCBIfam" id="TIGR01410">
    <property type="entry name" value="tatB"/>
    <property type="match status" value="1"/>
</dbReference>